<gene>
    <name evidence="4" type="ordered locus">TSIB_2026</name>
</gene>
<keyword evidence="1" id="KW-0472">Membrane</keyword>
<dbReference type="FunFam" id="3.90.550.10:FF:000233">
    <property type="entry name" value="Glycosyl transferase, group 2 family protein"/>
    <property type="match status" value="1"/>
</dbReference>
<reference evidence="4 5" key="1">
    <citation type="journal article" date="2009" name="Appl. Environ. Microbiol.">
        <title>Metabolic versatility and indigenous origin of the archaeon Thermococcus sibiricus, isolated from a siberian oil reservoir, as revealed by genome analysis.</title>
        <authorList>
            <person name="Mardanov A.V."/>
            <person name="Ravin N.V."/>
            <person name="Svetlitchnyi V.A."/>
            <person name="Beletsky A.V."/>
            <person name="Miroshnichenko M.L."/>
            <person name="Bonch-Osmolovskaya E.A."/>
            <person name="Skryabin K.G."/>
        </authorList>
    </citation>
    <scope>NUCLEOTIDE SEQUENCE [LARGE SCALE GENOMIC DNA]</scope>
    <source>
        <strain evidence="5">DSM 12597 / MM 739</strain>
    </source>
</reference>
<keyword evidence="5" id="KW-1185">Reference proteome</keyword>
<keyword evidence="1" id="KW-0812">Transmembrane</keyword>
<dbReference type="EMBL" id="CP001463">
    <property type="protein sequence ID" value="ACS91073.1"/>
    <property type="molecule type" value="Genomic_DNA"/>
</dbReference>
<evidence type="ECO:0000259" key="3">
    <source>
        <dbReference type="Pfam" id="PF13632"/>
    </source>
</evidence>
<feature type="transmembrane region" description="Helical" evidence="1">
    <location>
        <begin position="296"/>
        <end position="318"/>
    </location>
</feature>
<dbReference type="STRING" id="604354.TSIB_2026"/>
<evidence type="ECO:0000313" key="4">
    <source>
        <dbReference type="EMBL" id="ACS91073.1"/>
    </source>
</evidence>
<dbReference type="KEGG" id="tsi:TSIB_2026"/>
<dbReference type="InterPro" id="IPR029044">
    <property type="entry name" value="Nucleotide-diphossugar_trans"/>
</dbReference>
<evidence type="ECO:0000259" key="2">
    <source>
        <dbReference type="Pfam" id="PF00535"/>
    </source>
</evidence>
<dbReference type="GO" id="GO:0016740">
    <property type="term" value="F:transferase activity"/>
    <property type="evidence" value="ECO:0007669"/>
    <property type="project" value="UniProtKB-KW"/>
</dbReference>
<keyword evidence="1" id="KW-1133">Transmembrane helix</keyword>
<dbReference type="eggNOG" id="arCOG01385">
    <property type="taxonomic scope" value="Archaea"/>
</dbReference>
<protein>
    <submittedName>
        <fullName evidence="4">Glycosyl transferase family 2</fullName>
    </submittedName>
</protein>
<dbReference type="RefSeq" id="WP_015850289.1">
    <property type="nucleotide sequence ID" value="NC_012883.1"/>
</dbReference>
<dbReference type="Gene3D" id="3.90.550.10">
    <property type="entry name" value="Spore Coat Polysaccharide Biosynthesis Protein SpsA, Chain A"/>
    <property type="match status" value="1"/>
</dbReference>
<dbReference type="GeneID" id="8097040"/>
<organism evidence="4 5">
    <name type="scientific">Thermococcus sibiricus (strain DSM 12597 / MM 739)</name>
    <dbReference type="NCBI Taxonomy" id="604354"/>
    <lineage>
        <taxon>Archaea</taxon>
        <taxon>Methanobacteriati</taxon>
        <taxon>Methanobacteriota</taxon>
        <taxon>Thermococci</taxon>
        <taxon>Thermococcales</taxon>
        <taxon>Thermococcaceae</taxon>
        <taxon>Thermococcus</taxon>
    </lineage>
</organism>
<accession>C6A092</accession>
<feature type="transmembrane region" description="Helical" evidence="1">
    <location>
        <begin position="247"/>
        <end position="276"/>
    </location>
</feature>
<dbReference type="Pfam" id="PF13632">
    <property type="entry name" value="Glyco_trans_2_3"/>
    <property type="match status" value="1"/>
</dbReference>
<dbReference type="HOGENOM" id="CLU_025996_19_0_2"/>
<dbReference type="PANTHER" id="PTHR43685">
    <property type="entry name" value="GLYCOSYLTRANSFERASE"/>
    <property type="match status" value="1"/>
</dbReference>
<keyword evidence="4" id="KW-0808">Transferase</keyword>
<feature type="domain" description="Glycosyltransferase 2-like" evidence="2">
    <location>
        <begin position="7"/>
        <end position="113"/>
    </location>
</feature>
<dbReference type="CAZy" id="GT2">
    <property type="family name" value="Glycosyltransferase Family 2"/>
</dbReference>
<dbReference type="CDD" id="cd02525">
    <property type="entry name" value="Succinoglycan_BP_ExoA"/>
    <property type="match status" value="1"/>
</dbReference>
<dbReference type="InterPro" id="IPR001173">
    <property type="entry name" value="Glyco_trans_2-like"/>
</dbReference>
<evidence type="ECO:0000256" key="1">
    <source>
        <dbReference type="SAM" id="Phobius"/>
    </source>
</evidence>
<dbReference type="PANTHER" id="PTHR43685:SF2">
    <property type="entry name" value="GLYCOSYLTRANSFERASE 2-LIKE DOMAIN-CONTAINING PROTEIN"/>
    <property type="match status" value="1"/>
</dbReference>
<sequence length="324" mass="38241">MELPFVSVIIPAYNEEKYIGKCLEEWVNQDYPKDRYEILLYDGMSTDKTAEIVRDFERRYPELVKYRKNPKRRQVYAFNIGIQEARGDFFIIFGAHAYPERDFLRKSVETFLEIKEKEPKLAGVGGKIIKLYESRLAKFVALIYSSPLSGASTFWYEEKPHFAKTVAFALYDKKIAEEIGGFDEDMLTGNDFEFNLRINKRDYKLFFNPEIVSYYFARSTWKGFLKQSFNYGAVKSMAIRKGYFSPLWIFPIGFLGFEMLIPFWSILMWPFILYWLLLFGEGFRLWRRTKNADALALPPVMWLFHNLISFGFIAGLLLGKRAYR</sequence>
<feature type="domain" description="Glycosyltransferase 2-like" evidence="3">
    <location>
        <begin position="168"/>
        <end position="279"/>
    </location>
</feature>
<dbReference type="Proteomes" id="UP000009079">
    <property type="component" value="Chromosome"/>
</dbReference>
<dbReference type="Pfam" id="PF00535">
    <property type="entry name" value="Glycos_transf_2"/>
    <property type="match status" value="1"/>
</dbReference>
<proteinExistence type="predicted"/>
<dbReference type="InterPro" id="IPR050834">
    <property type="entry name" value="Glycosyltransf_2"/>
</dbReference>
<dbReference type="SUPFAM" id="SSF53448">
    <property type="entry name" value="Nucleotide-diphospho-sugar transferases"/>
    <property type="match status" value="1"/>
</dbReference>
<name>C6A092_THESM</name>
<dbReference type="AlphaFoldDB" id="C6A092"/>
<evidence type="ECO:0000313" key="5">
    <source>
        <dbReference type="Proteomes" id="UP000009079"/>
    </source>
</evidence>
<dbReference type="OrthoDB" id="46222at2157"/>